<dbReference type="AlphaFoldDB" id="A0A810MX05"/>
<dbReference type="EMBL" id="AP023359">
    <property type="protein sequence ID" value="BCJ65706.1"/>
    <property type="molecule type" value="Genomic_DNA"/>
</dbReference>
<protein>
    <recommendedName>
        <fullName evidence="3">HEXXH motif domain-containing protein</fullName>
    </recommendedName>
</protein>
<dbReference type="RefSeq" id="WP_212825321.1">
    <property type="nucleotide sequence ID" value="NZ_AP023359.1"/>
</dbReference>
<proteinExistence type="predicted"/>
<evidence type="ECO:0008006" key="3">
    <source>
        <dbReference type="Google" id="ProtNLM"/>
    </source>
</evidence>
<accession>A0A810MX05</accession>
<evidence type="ECO:0000313" key="1">
    <source>
        <dbReference type="EMBL" id="BCJ65706.1"/>
    </source>
</evidence>
<name>A0A810MX05_9ACTN</name>
<gene>
    <name evidence="1" type="ORF">Prubr_27270</name>
</gene>
<dbReference type="Proteomes" id="UP000680866">
    <property type="component" value="Chromosome"/>
</dbReference>
<reference evidence="1" key="1">
    <citation type="submission" date="2020-08" db="EMBL/GenBank/DDBJ databases">
        <title>Whole genome shotgun sequence of Polymorphospora rubra NBRC 101157.</title>
        <authorList>
            <person name="Komaki H."/>
            <person name="Tamura T."/>
        </authorList>
    </citation>
    <scope>NUCLEOTIDE SEQUENCE</scope>
    <source>
        <strain evidence="1">NBRC 101157</strain>
    </source>
</reference>
<dbReference type="NCBIfam" id="TIGR04267">
    <property type="entry name" value="mod_HExxH"/>
    <property type="match status" value="1"/>
</dbReference>
<evidence type="ECO:0000313" key="2">
    <source>
        <dbReference type="Proteomes" id="UP000680866"/>
    </source>
</evidence>
<dbReference type="InterPro" id="IPR026337">
    <property type="entry name" value="AKG_HExxH"/>
</dbReference>
<keyword evidence="2" id="KW-1185">Reference proteome</keyword>
<sequence length="254" mass="28071">MIDPVELFGGMPFANPDFQPERLLAATSVVRGAEARRHGLAIEGTALFDPRLITKVRQQHLTQDIPSRAPTSAQNAQVEETLGLIARSVPHFAPLLQIPIRFRILENSMAISASSFAWPQHVFLGPEAFGRPAQLAEQITHEMCHCWLYFMEEVTAVQAVSERVLRLPSGTANRDAAEVLGALHVAVTLQLLWGRLEVSAEERHDRVVALRTYADGCIELLRGAAASYLTGAGHRLTHDLVRIHERLSREVTPA</sequence>
<organism evidence="1 2">
    <name type="scientific">Polymorphospora rubra</name>
    <dbReference type="NCBI Taxonomy" id="338584"/>
    <lineage>
        <taxon>Bacteria</taxon>
        <taxon>Bacillati</taxon>
        <taxon>Actinomycetota</taxon>
        <taxon>Actinomycetes</taxon>
        <taxon>Micromonosporales</taxon>
        <taxon>Micromonosporaceae</taxon>
        <taxon>Polymorphospora</taxon>
    </lineage>
</organism>
<dbReference type="KEGG" id="pry:Prubr_27270"/>